<name>A0A1R1YL33_9FUNG</name>
<dbReference type="InterPro" id="IPR051687">
    <property type="entry name" value="Peroxisomal_Beta-Oxidation"/>
</dbReference>
<dbReference type="PANTHER" id="PTHR45024">
    <property type="entry name" value="DEHYDROGENASES, SHORT CHAIN"/>
    <property type="match status" value="1"/>
</dbReference>
<organism evidence="3 4">
    <name type="scientific">Smittium culicis</name>
    <dbReference type="NCBI Taxonomy" id="133412"/>
    <lineage>
        <taxon>Eukaryota</taxon>
        <taxon>Fungi</taxon>
        <taxon>Fungi incertae sedis</taxon>
        <taxon>Zoopagomycota</taxon>
        <taxon>Kickxellomycotina</taxon>
        <taxon>Harpellomycetes</taxon>
        <taxon>Harpellales</taxon>
        <taxon>Legeriomycetaceae</taxon>
        <taxon>Smittium</taxon>
    </lineage>
</organism>
<sequence length="152" mass="16585">MSQQQIRYDGRVAIVTGAGGGLGRQYSLLLASRGASVVVNDFGSSVQNNVKIMAADVVVQEIVKAGGKAVANYDSVENGERIVEQAMRAYGRIDIIINNAGNLRDKTFSKATDQEWDQVYQVHLKGSYKVTAAAWPIMRKQKFGRIIMTSST</sequence>
<dbReference type="SUPFAM" id="SSF51735">
    <property type="entry name" value="NAD(P)-binding Rossmann-fold domains"/>
    <property type="match status" value="1"/>
</dbReference>
<reference evidence="4" key="1">
    <citation type="submission" date="2017-01" db="EMBL/GenBank/DDBJ databases">
        <authorList>
            <person name="Wang Y."/>
            <person name="White M."/>
            <person name="Kvist S."/>
            <person name="Moncalvo J.-M."/>
        </authorList>
    </citation>
    <scope>NUCLEOTIDE SEQUENCE [LARGE SCALE GENOMIC DNA]</scope>
    <source>
        <strain evidence="4">ID-206-W2</strain>
    </source>
</reference>
<dbReference type="EMBL" id="LSSM01000917">
    <property type="protein sequence ID" value="OMJ27612.1"/>
    <property type="molecule type" value="Genomic_DNA"/>
</dbReference>
<dbReference type="OrthoDB" id="60204at2759"/>
<dbReference type="PANTHER" id="PTHR45024:SF2">
    <property type="entry name" value="SCP2 DOMAIN-CONTAINING PROTEIN"/>
    <property type="match status" value="1"/>
</dbReference>
<evidence type="ECO:0000256" key="1">
    <source>
        <dbReference type="ARBA" id="ARBA00006484"/>
    </source>
</evidence>
<dbReference type="Gene3D" id="3.40.50.720">
    <property type="entry name" value="NAD(P)-binding Rossmann-like Domain"/>
    <property type="match status" value="1"/>
</dbReference>
<keyword evidence="2" id="KW-0560">Oxidoreductase</keyword>
<proteinExistence type="inferred from homology"/>
<comment type="caution">
    <text evidence="3">The sequence shown here is derived from an EMBL/GenBank/DDBJ whole genome shotgun (WGS) entry which is preliminary data.</text>
</comment>
<accession>A0A1R1YL33</accession>
<dbReference type="InterPro" id="IPR002347">
    <property type="entry name" value="SDR_fam"/>
</dbReference>
<dbReference type="Proteomes" id="UP000187429">
    <property type="component" value="Unassembled WGS sequence"/>
</dbReference>
<dbReference type="InterPro" id="IPR036291">
    <property type="entry name" value="NAD(P)-bd_dom_sf"/>
</dbReference>
<protein>
    <submittedName>
        <fullName evidence="3">Peroxisomal multifunctional enzyme type 2</fullName>
    </submittedName>
</protein>
<evidence type="ECO:0000313" key="3">
    <source>
        <dbReference type="EMBL" id="OMJ27612.1"/>
    </source>
</evidence>
<dbReference type="Pfam" id="PF00106">
    <property type="entry name" value="adh_short"/>
    <property type="match status" value="1"/>
</dbReference>
<comment type="similarity">
    <text evidence="1">Belongs to the short-chain dehydrogenases/reductases (SDR) family.</text>
</comment>
<dbReference type="GO" id="GO:0016491">
    <property type="term" value="F:oxidoreductase activity"/>
    <property type="evidence" value="ECO:0007669"/>
    <property type="project" value="UniProtKB-KW"/>
</dbReference>
<evidence type="ECO:0000313" key="4">
    <source>
        <dbReference type="Proteomes" id="UP000187429"/>
    </source>
</evidence>
<gene>
    <name evidence="3" type="ORF">AYI69_g2945</name>
</gene>
<feature type="non-terminal residue" evidence="3">
    <location>
        <position position="152"/>
    </location>
</feature>
<evidence type="ECO:0000256" key="2">
    <source>
        <dbReference type="ARBA" id="ARBA00023002"/>
    </source>
</evidence>
<dbReference type="PRINTS" id="PR00081">
    <property type="entry name" value="GDHRDH"/>
</dbReference>
<keyword evidence="4" id="KW-1185">Reference proteome</keyword>
<dbReference type="AlphaFoldDB" id="A0A1R1YL33"/>